<dbReference type="GO" id="GO:0031397">
    <property type="term" value="P:negative regulation of protein ubiquitination"/>
    <property type="evidence" value="ECO:0007669"/>
    <property type="project" value="TreeGrafter"/>
</dbReference>
<dbReference type="Gene3D" id="3.40.30.10">
    <property type="entry name" value="Glutaredoxin"/>
    <property type="match status" value="1"/>
</dbReference>
<dbReference type="GO" id="GO:0030178">
    <property type="term" value="P:negative regulation of Wnt signaling pathway"/>
    <property type="evidence" value="ECO:0007669"/>
    <property type="project" value="TreeGrafter"/>
</dbReference>
<dbReference type="PANTHER" id="PTHR46472">
    <property type="entry name" value="NUCLEOREDOXIN"/>
    <property type="match status" value="1"/>
</dbReference>
<evidence type="ECO:0000313" key="2">
    <source>
        <dbReference type="EMBL" id="CAD9335631.1"/>
    </source>
</evidence>
<feature type="domain" description="Thioredoxin" evidence="1">
    <location>
        <begin position="29"/>
        <end position="191"/>
    </location>
</feature>
<dbReference type="PROSITE" id="PS51352">
    <property type="entry name" value="THIOREDOXIN_2"/>
    <property type="match status" value="1"/>
</dbReference>
<organism evidence="2">
    <name type="scientific">Trieres chinensis</name>
    <name type="common">Marine centric diatom</name>
    <name type="synonym">Odontella sinensis</name>
    <dbReference type="NCBI Taxonomy" id="1514140"/>
    <lineage>
        <taxon>Eukaryota</taxon>
        <taxon>Sar</taxon>
        <taxon>Stramenopiles</taxon>
        <taxon>Ochrophyta</taxon>
        <taxon>Bacillariophyta</taxon>
        <taxon>Mediophyceae</taxon>
        <taxon>Biddulphiophycidae</taxon>
        <taxon>Eupodiscales</taxon>
        <taxon>Parodontellaceae</taxon>
        <taxon>Trieres</taxon>
    </lineage>
</organism>
<dbReference type="InterPro" id="IPR036249">
    <property type="entry name" value="Thioredoxin-like_sf"/>
</dbReference>
<dbReference type="EMBL" id="HBGO01014581">
    <property type="protein sequence ID" value="CAD9335631.1"/>
    <property type="molecule type" value="Transcribed_RNA"/>
</dbReference>
<dbReference type="PANTHER" id="PTHR46472:SF1">
    <property type="entry name" value="NUCLEOREDOXIN"/>
    <property type="match status" value="1"/>
</dbReference>
<evidence type="ECO:0000313" key="3">
    <source>
        <dbReference type="EMBL" id="CAD9335633.1"/>
    </source>
</evidence>
<gene>
    <name evidence="2" type="ORF">OSIN01602_LOCUS8241</name>
    <name evidence="3" type="ORF">OSIN01602_LOCUS8243</name>
</gene>
<evidence type="ECO:0000259" key="1">
    <source>
        <dbReference type="PROSITE" id="PS51352"/>
    </source>
</evidence>
<dbReference type="InterPro" id="IPR012336">
    <property type="entry name" value="Thioredoxin-like_fold"/>
</dbReference>
<sequence>MVFAYRPLFLAFVASRPHSRTTMTELRASAASSLLPQLTNDDGATAIGSELVDERVKNKRVALYFAAGWCPMCTSFEPALLKFREEAAKSGKPIELIYVSSDRSEESQSSRAASLGMLSIPREETADVKRKYKIWAGSERGELGSDRRSGVPALVVLDNAGKEMSFVAAESQGAKSLETWPMDDEQGIWLA</sequence>
<dbReference type="AlphaFoldDB" id="A0A6U1UVK4"/>
<dbReference type="Pfam" id="PF13905">
    <property type="entry name" value="Thioredoxin_8"/>
    <property type="match status" value="1"/>
</dbReference>
<dbReference type="EMBL" id="HBGO01014583">
    <property type="protein sequence ID" value="CAD9335633.1"/>
    <property type="molecule type" value="Transcribed_RNA"/>
</dbReference>
<reference evidence="2" key="1">
    <citation type="submission" date="2021-01" db="EMBL/GenBank/DDBJ databases">
        <authorList>
            <person name="Corre E."/>
            <person name="Pelletier E."/>
            <person name="Niang G."/>
            <person name="Scheremetjew M."/>
            <person name="Finn R."/>
            <person name="Kale V."/>
            <person name="Holt S."/>
            <person name="Cochrane G."/>
            <person name="Meng A."/>
            <person name="Brown T."/>
            <person name="Cohen L."/>
        </authorList>
    </citation>
    <scope>NUCLEOTIDE SEQUENCE</scope>
    <source>
        <strain evidence="2">Grunow 1884</strain>
    </source>
</reference>
<dbReference type="GO" id="GO:0005634">
    <property type="term" value="C:nucleus"/>
    <property type="evidence" value="ECO:0007669"/>
    <property type="project" value="TreeGrafter"/>
</dbReference>
<dbReference type="SUPFAM" id="SSF52833">
    <property type="entry name" value="Thioredoxin-like"/>
    <property type="match status" value="1"/>
</dbReference>
<name>A0A6U1UVK4_TRICV</name>
<accession>A0A6U1UVK4</accession>
<dbReference type="InterPro" id="IPR013766">
    <property type="entry name" value="Thioredoxin_domain"/>
</dbReference>
<protein>
    <recommendedName>
        <fullName evidence="1">Thioredoxin domain-containing protein</fullName>
    </recommendedName>
</protein>
<dbReference type="GO" id="GO:0004791">
    <property type="term" value="F:thioredoxin-disulfide reductase (NADPH) activity"/>
    <property type="evidence" value="ECO:0007669"/>
    <property type="project" value="TreeGrafter"/>
</dbReference>
<proteinExistence type="predicted"/>